<name>A0AA88I1I9_ARTSF</name>
<evidence type="ECO:0000256" key="1">
    <source>
        <dbReference type="ARBA" id="ARBA00004613"/>
    </source>
</evidence>
<dbReference type="Pfam" id="PF05428">
    <property type="entry name" value="CRF-BP_N"/>
    <property type="match status" value="1"/>
</dbReference>
<dbReference type="PANTHER" id="PTHR10278">
    <property type="entry name" value="CORTICOTROPIN-RELEASING FACTOR-BINDING PROTEIN"/>
    <property type="match status" value="1"/>
</dbReference>
<evidence type="ECO:0000313" key="8">
    <source>
        <dbReference type="EMBL" id="KAK2713512.1"/>
    </source>
</evidence>
<evidence type="ECO:0000259" key="7">
    <source>
        <dbReference type="Pfam" id="PF23541"/>
    </source>
</evidence>
<evidence type="ECO:0008006" key="10">
    <source>
        <dbReference type="Google" id="ProtNLM"/>
    </source>
</evidence>
<dbReference type="PANTHER" id="PTHR10278:SF0">
    <property type="entry name" value="CORTICOTROPIN-RELEASING FACTOR-BINDING PROTEIN"/>
    <property type="match status" value="1"/>
</dbReference>
<evidence type="ECO:0000256" key="3">
    <source>
        <dbReference type="ARBA" id="ARBA00022729"/>
    </source>
</evidence>
<keyword evidence="9" id="KW-1185">Reference proteome</keyword>
<proteinExistence type="predicted"/>
<comment type="subcellular location">
    <subcellularLocation>
        <location evidence="1">Secreted</location>
    </subcellularLocation>
</comment>
<organism evidence="8 9">
    <name type="scientific">Artemia franciscana</name>
    <name type="common">Brine shrimp</name>
    <name type="synonym">Artemia sanfranciscana</name>
    <dbReference type="NCBI Taxonomy" id="6661"/>
    <lineage>
        <taxon>Eukaryota</taxon>
        <taxon>Metazoa</taxon>
        <taxon>Ecdysozoa</taxon>
        <taxon>Arthropoda</taxon>
        <taxon>Crustacea</taxon>
        <taxon>Branchiopoda</taxon>
        <taxon>Anostraca</taxon>
        <taxon>Artemiidae</taxon>
        <taxon>Artemia</taxon>
    </lineage>
</organism>
<dbReference type="GO" id="GO:0005615">
    <property type="term" value="C:extracellular space"/>
    <property type="evidence" value="ECO:0007669"/>
    <property type="project" value="TreeGrafter"/>
</dbReference>
<dbReference type="EMBL" id="JAVRJZ010000014">
    <property type="protein sequence ID" value="KAK2713512.1"/>
    <property type="molecule type" value="Genomic_DNA"/>
</dbReference>
<feature type="domain" description="Corticotropin-releasing factor binding protein N-terminal" evidence="6">
    <location>
        <begin position="45"/>
        <end position="167"/>
    </location>
</feature>
<comment type="caution">
    <text evidence="8">The sequence shown here is derived from an EMBL/GenBank/DDBJ whole genome shotgun (WGS) entry which is preliminary data.</text>
</comment>
<dbReference type="AlphaFoldDB" id="A0AA88I1I9"/>
<keyword evidence="3" id="KW-0732">Signal</keyword>
<accession>A0AA88I1I9</accession>
<dbReference type="InterPro" id="IPR056177">
    <property type="entry name" value="CRF-BP_N"/>
</dbReference>
<keyword evidence="4" id="KW-1015">Disulfide bond</keyword>
<protein>
    <recommendedName>
        <fullName evidence="10">Corticotropin-releasing factor-binding protein</fullName>
    </recommendedName>
</protein>
<evidence type="ECO:0000256" key="2">
    <source>
        <dbReference type="ARBA" id="ARBA00022525"/>
    </source>
</evidence>
<dbReference type="GO" id="GO:0009755">
    <property type="term" value="P:hormone-mediated signaling pathway"/>
    <property type="evidence" value="ECO:0007669"/>
    <property type="project" value="TreeGrafter"/>
</dbReference>
<dbReference type="GO" id="GO:0051424">
    <property type="term" value="F:corticotropin-releasing hormone binding"/>
    <property type="evidence" value="ECO:0007669"/>
    <property type="project" value="InterPro"/>
</dbReference>
<sequence>MNQRYTRTIVQSAQNLNKFQNLKLEVWPSKFNTHEAKNKLWTIADCIAVTSKQGHFFYKAIHPAADICGLYFITDPEEKIEIQIEYIDVSCRSGGVISVVDGWELNGEYFPSVEDHHLPLEDRIVSTCSEKGSTHYTGRRRFISSQNAALVQFHVPHQGESFSIRVQYIPNPTPCNILVEGTSETYTLTNHGRHWNCSVTTLFPAEIQIQSINVGTVPSRRLHDFEVETGVMHKCDKRRFKDYLQIGGSNGLDSSGLTIADTICGYKNEIESYQSLIGCGTSTVRLVSSGRFFNTALVGIRPADLDSLPFSDAGLNKCDQSHFYSFDQVWLNFTGPPDNQDSNKIFIYPYITSELISSANPIRHKYKLGSYSEAQLRCNIPSRRNDEEKNPGFPSLPLPPTGCESVWLDLIIAIQVILTQFIPTTSSDIGAKGDDQLEEISVGNILSIYNQREVGTKGDTFVFEEIPVAKLETVRSTRTRRGLKKHIKKAKESVKKALKKCKVNSSNPVITCKG</sequence>
<keyword evidence="5" id="KW-0325">Glycoprotein</keyword>
<dbReference type="GO" id="GO:0051460">
    <property type="term" value="P:negative regulation of corticotropin secretion"/>
    <property type="evidence" value="ECO:0007669"/>
    <property type="project" value="TreeGrafter"/>
</dbReference>
<dbReference type="Proteomes" id="UP001187531">
    <property type="component" value="Unassembled WGS sequence"/>
</dbReference>
<dbReference type="Pfam" id="PF23541">
    <property type="entry name" value="CRF-BP_C"/>
    <property type="match status" value="1"/>
</dbReference>
<dbReference type="InterPro" id="IPR056178">
    <property type="entry name" value="CRF-BP_C"/>
</dbReference>
<evidence type="ECO:0000313" key="9">
    <source>
        <dbReference type="Proteomes" id="UP001187531"/>
    </source>
</evidence>
<gene>
    <name evidence="8" type="ORF">QYM36_009399</name>
</gene>
<reference evidence="8" key="1">
    <citation type="submission" date="2023-07" db="EMBL/GenBank/DDBJ databases">
        <title>Chromosome-level genome assembly of Artemia franciscana.</title>
        <authorList>
            <person name="Jo E."/>
        </authorList>
    </citation>
    <scope>NUCLEOTIDE SEQUENCE</scope>
    <source>
        <tissue evidence="8">Whole body</tissue>
    </source>
</reference>
<evidence type="ECO:0000256" key="4">
    <source>
        <dbReference type="ARBA" id="ARBA00023157"/>
    </source>
</evidence>
<evidence type="ECO:0000256" key="5">
    <source>
        <dbReference type="ARBA" id="ARBA00023180"/>
    </source>
</evidence>
<dbReference type="InterPro" id="IPR008435">
    <property type="entry name" value="CRF-bd"/>
</dbReference>
<evidence type="ECO:0000259" key="6">
    <source>
        <dbReference type="Pfam" id="PF05428"/>
    </source>
</evidence>
<keyword evidence="2" id="KW-0964">Secreted</keyword>
<feature type="domain" description="Corticotropin-releasing factor binding protein C-terminal" evidence="7">
    <location>
        <begin position="181"/>
        <end position="296"/>
    </location>
</feature>